<dbReference type="PANTHER" id="PTHR37384:SF1">
    <property type="entry name" value="OS01G0835600 PROTEIN"/>
    <property type="match status" value="1"/>
</dbReference>
<protein>
    <submittedName>
        <fullName evidence="3">Transporter</fullName>
    </submittedName>
</protein>
<dbReference type="EMBL" id="BAABME010004792">
    <property type="protein sequence ID" value="GAA0163563.1"/>
    <property type="molecule type" value="Genomic_DNA"/>
</dbReference>
<dbReference type="AlphaFoldDB" id="A0AAV3QLY6"/>
<proteinExistence type="predicted"/>
<organism evidence="3 4">
    <name type="scientific">Lithospermum erythrorhizon</name>
    <name type="common">Purple gromwell</name>
    <name type="synonym">Lithospermum officinale var. erythrorhizon</name>
    <dbReference type="NCBI Taxonomy" id="34254"/>
    <lineage>
        <taxon>Eukaryota</taxon>
        <taxon>Viridiplantae</taxon>
        <taxon>Streptophyta</taxon>
        <taxon>Embryophyta</taxon>
        <taxon>Tracheophyta</taxon>
        <taxon>Spermatophyta</taxon>
        <taxon>Magnoliopsida</taxon>
        <taxon>eudicotyledons</taxon>
        <taxon>Gunneridae</taxon>
        <taxon>Pentapetalae</taxon>
        <taxon>asterids</taxon>
        <taxon>lamiids</taxon>
        <taxon>Boraginales</taxon>
        <taxon>Boraginaceae</taxon>
        <taxon>Boraginoideae</taxon>
        <taxon>Lithospermeae</taxon>
        <taxon>Lithospermum</taxon>
    </lineage>
</organism>
<evidence type="ECO:0000313" key="4">
    <source>
        <dbReference type="Proteomes" id="UP001454036"/>
    </source>
</evidence>
<dbReference type="InterPro" id="IPR002999">
    <property type="entry name" value="Tudor"/>
</dbReference>
<dbReference type="Pfam" id="PF21743">
    <property type="entry name" value="PTM_DIR17_Tudor"/>
    <property type="match status" value="1"/>
</dbReference>
<dbReference type="InterPro" id="IPR047365">
    <property type="entry name" value="Tudor_AtPTM-like"/>
</dbReference>
<evidence type="ECO:0000313" key="3">
    <source>
        <dbReference type="EMBL" id="GAA0163563.1"/>
    </source>
</evidence>
<evidence type="ECO:0000256" key="1">
    <source>
        <dbReference type="SAM" id="MobiDB-lite"/>
    </source>
</evidence>
<dbReference type="SMART" id="SM00333">
    <property type="entry name" value="TUDOR"/>
    <property type="match status" value="1"/>
</dbReference>
<sequence>MYKTCNKDDLDSLPTGVYEITGEPAILINGLPPISATDDDMSTPDENSSSCPIVNGTGLVNNQGLGELLVGREVQKLFGNHLYRGTISEFDREYGWYKVEYEDGDFEDLEWDELVKILQPLDISAPIKTIFMKVPGKKHKSVSKSAKRRSRTKHDDVPNSNTGGELKKPRDA</sequence>
<evidence type="ECO:0000259" key="2">
    <source>
        <dbReference type="SMART" id="SM00333"/>
    </source>
</evidence>
<dbReference type="PANTHER" id="PTHR37384">
    <property type="entry name" value="OS01G0835600 PROTEIN"/>
    <property type="match status" value="1"/>
</dbReference>
<feature type="region of interest" description="Disordered" evidence="1">
    <location>
        <begin position="136"/>
        <end position="172"/>
    </location>
</feature>
<feature type="compositionally biased region" description="Basic residues" evidence="1">
    <location>
        <begin position="136"/>
        <end position="152"/>
    </location>
</feature>
<feature type="domain" description="Tudor" evidence="2">
    <location>
        <begin position="66"/>
        <end position="122"/>
    </location>
</feature>
<gene>
    <name evidence="3" type="ORF">LIER_19396</name>
</gene>
<dbReference type="Gene3D" id="2.30.30.140">
    <property type="match status" value="1"/>
</dbReference>
<accession>A0AAV3QLY6</accession>
<reference evidence="3 4" key="1">
    <citation type="submission" date="2024-01" db="EMBL/GenBank/DDBJ databases">
        <title>The complete chloroplast genome sequence of Lithospermum erythrorhizon: insights into the phylogenetic relationship among Boraginaceae species and the maternal lineages of purple gromwells.</title>
        <authorList>
            <person name="Okada T."/>
            <person name="Watanabe K."/>
        </authorList>
    </citation>
    <scope>NUCLEOTIDE SEQUENCE [LARGE SCALE GENOMIC DNA]</scope>
</reference>
<name>A0AAV3QLY6_LITER</name>
<keyword evidence="4" id="KW-1185">Reference proteome</keyword>
<dbReference type="CDD" id="cd20401">
    <property type="entry name" value="Tudor_AtPTM-like"/>
    <property type="match status" value="1"/>
</dbReference>
<comment type="caution">
    <text evidence="3">The sequence shown here is derived from an EMBL/GenBank/DDBJ whole genome shotgun (WGS) entry which is preliminary data.</text>
</comment>
<dbReference type="Proteomes" id="UP001454036">
    <property type="component" value="Unassembled WGS sequence"/>
</dbReference>